<dbReference type="PANTHER" id="PTHR10859">
    <property type="entry name" value="GLYCOSYL TRANSFERASE"/>
    <property type="match status" value="1"/>
</dbReference>
<proteinExistence type="predicted"/>
<sequence length="267" mass="29297">MHETPSRAMPAAPFAPLVVIPVYDHEHAIGAVVRGVLASGLPCLLVDDGSHPGCAQVLDALAAAHAPQVALLRLPHNQGKGGAMLAGFAEAARRGHSHVLQIDADGQHDPGDIPRFVALARQHPDAVICGIPAYDASVPKARLYGRYATHIWVWINTLSLHIRDSMCGFRLYPLAPVTRLVGEETIGRRMDFDSEILVRLFWRDVPVISLPTRVTYPSDGVSHFDVWRDNVRISRMHTRLFFGMLPRAPRLLWRRLRGAAPVGAPPA</sequence>
<feature type="domain" description="Glycosyltransferase 2-like" evidence="1">
    <location>
        <begin position="18"/>
        <end position="147"/>
    </location>
</feature>
<dbReference type="InterPro" id="IPR029044">
    <property type="entry name" value="Nucleotide-diphossugar_trans"/>
</dbReference>
<dbReference type="SUPFAM" id="SSF53448">
    <property type="entry name" value="Nucleotide-diphospho-sugar transferases"/>
    <property type="match status" value="1"/>
</dbReference>
<evidence type="ECO:0000313" key="2">
    <source>
        <dbReference type="EMBL" id="MFG6109479.1"/>
    </source>
</evidence>
<name>A0ABW7CXJ0_9GAMM</name>
<dbReference type="PANTHER" id="PTHR10859:SF91">
    <property type="entry name" value="DOLICHYL-PHOSPHATE BETA-GLUCOSYLTRANSFERASE"/>
    <property type="match status" value="1"/>
</dbReference>
<dbReference type="RefSeq" id="WP_394163146.1">
    <property type="nucleotide sequence ID" value="NZ_JBHGCJ010000006.1"/>
</dbReference>
<evidence type="ECO:0000313" key="3">
    <source>
        <dbReference type="Proteomes" id="UP001605261"/>
    </source>
</evidence>
<dbReference type="EMBL" id="JBHGCJ010000006">
    <property type="protein sequence ID" value="MFG6109479.1"/>
    <property type="molecule type" value="Genomic_DNA"/>
</dbReference>
<reference evidence="2 3" key="1">
    <citation type="submission" date="2024-09" db="EMBL/GenBank/DDBJ databases">
        <authorList>
            <consortium name="All-Russian atlas of soil microorganisms"/>
            <consortium name="as a basis for the search for new antimicrobial producers and enzymes with unique properties"/>
            <person name="Sokolova E.A."/>
            <person name="Voronina E.N."/>
        </authorList>
    </citation>
    <scope>NUCLEOTIDE SEQUENCE [LARGE SCALE GENOMIC DNA]</scope>
    <source>
        <strain evidence="2 3">AF-22b-331.1</strain>
    </source>
</reference>
<gene>
    <name evidence="2" type="ORF">ACEU0G_003491</name>
</gene>
<dbReference type="Pfam" id="PF00535">
    <property type="entry name" value="Glycos_transf_2"/>
    <property type="match status" value="1"/>
</dbReference>
<comment type="caution">
    <text evidence="2">The sequence shown here is derived from an EMBL/GenBank/DDBJ whole genome shotgun (WGS) entry which is preliminary data.</text>
</comment>
<dbReference type="Proteomes" id="UP001605261">
    <property type="component" value="Unassembled WGS sequence"/>
</dbReference>
<organism evidence="2 3">
    <name type="scientific">Stenotrophomonas nematodicola</name>
    <dbReference type="NCBI Taxonomy" id="2656746"/>
    <lineage>
        <taxon>Bacteria</taxon>
        <taxon>Pseudomonadati</taxon>
        <taxon>Pseudomonadota</taxon>
        <taxon>Gammaproteobacteria</taxon>
        <taxon>Lysobacterales</taxon>
        <taxon>Lysobacteraceae</taxon>
        <taxon>Stenotrophomonas</taxon>
    </lineage>
</organism>
<protein>
    <submittedName>
        <fullName evidence="2">Glycosyltransferase family 2 protein</fullName>
    </submittedName>
</protein>
<accession>A0ABW7CXJ0</accession>
<dbReference type="Gene3D" id="3.90.550.10">
    <property type="entry name" value="Spore Coat Polysaccharide Biosynthesis Protein SpsA, Chain A"/>
    <property type="match status" value="1"/>
</dbReference>
<keyword evidence="3" id="KW-1185">Reference proteome</keyword>
<evidence type="ECO:0000259" key="1">
    <source>
        <dbReference type="Pfam" id="PF00535"/>
    </source>
</evidence>
<dbReference type="CDD" id="cd04179">
    <property type="entry name" value="DPM_DPG-synthase_like"/>
    <property type="match status" value="1"/>
</dbReference>
<dbReference type="InterPro" id="IPR001173">
    <property type="entry name" value="Glyco_trans_2-like"/>
</dbReference>